<comment type="caution">
    <text evidence="1">The sequence shown here is derived from an EMBL/GenBank/DDBJ whole genome shotgun (WGS) entry which is preliminary data.</text>
</comment>
<keyword evidence="2" id="KW-1185">Reference proteome</keyword>
<protein>
    <submittedName>
        <fullName evidence="1">Uncharacterized protein</fullName>
    </submittedName>
</protein>
<accession>A0A4S8FEU1</accession>
<sequence length="123" mass="13621">MTMAAEQSTTHDRSQPWPFHVDLWFGDETVSSRQRTQAQAAFGQALVNALGNVALVLPIYHAFLRIIQTQGTGSADTIDVDNLSDAERHVFESWRIAEVAALEAVFGAHRQMGEGLYEIKPLP</sequence>
<proteinExistence type="predicted"/>
<dbReference type="EMBL" id="STFG01000001">
    <property type="protein sequence ID" value="THU05385.1"/>
    <property type="molecule type" value="Genomic_DNA"/>
</dbReference>
<dbReference type="AlphaFoldDB" id="A0A4S8FEU1"/>
<evidence type="ECO:0000313" key="2">
    <source>
        <dbReference type="Proteomes" id="UP000308917"/>
    </source>
</evidence>
<reference evidence="1 2" key="1">
    <citation type="journal article" date="2015" name="Antonie Van Leeuwenhoek">
        <title>Lampropedia puyangensis sp. nov., isolated from symptomatic bark of Populus ? euramericana canker and emended description of Lampropedia hyalina (Ehrenberg 1832) Lee et al. 2004.</title>
        <authorList>
            <person name="Li Y."/>
            <person name="Wang T."/>
            <person name="Piao C.G."/>
            <person name="Wang L.F."/>
            <person name="Tian G.Z."/>
            <person name="Zhu T.H."/>
            <person name="Guo M.W."/>
        </authorList>
    </citation>
    <scope>NUCLEOTIDE SEQUENCE [LARGE SCALE GENOMIC DNA]</scope>
    <source>
        <strain evidence="1 2">2-bin</strain>
    </source>
</reference>
<dbReference type="Proteomes" id="UP000308917">
    <property type="component" value="Unassembled WGS sequence"/>
</dbReference>
<name>A0A4S8FEU1_9BURK</name>
<dbReference type="OrthoDB" id="8906388at2"/>
<gene>
    <name evidence="1" type="ORF">E9531_02275</name>
</gene>
<organism evidence="1 2">
    <name type="scientific">Lampropedia puyangensis</name>
    <dbReference type="NCBI Taxonomy" id="1330072"/>
    <lineage>
        <taxon>Bacteria</taxon>
        <taxon>Pseudomonadati</taxon>
        <taxon>Pseudomonadota</taxon>
        <taxon>Betaproteobacteria</taxon>
        <taxon>Burkholderiales</taxon>
        <taxon>Comamonadaceae</taxon>
        <taxon>Lampropedia</taxon>
    </lineage>
</organism>
<dbReference type="RefSeq" id="WP_158291701.1">
    <property type="nucleotide sequence ID" value="NZ_STFG01000001.1"/>
</dbReference>
<evidence type="ECO:0000313" key="1">
    <source>
        <dbReference type="EMBL" id="THU05385.1"/>
    </source>
</evidence>